<evidence type="ECO:0000313" key="2">
    <source>
        <dbReference type="EMBL" id="EEI83529.1"/>
    </source>
</evidence>
<keyword evidence="1" id="KW-0472">Membrane</keyword>
<reference evidence="2 3" key="1">
    <citation type="submission" date="2009-01" db="EMBL/GenBank/DDBJ databases">
        <authorList>
            <person name="Qin X."/>
            <person name="Bachman B."/>
            <person name="Battles P."/>
            <person name="Bell A."/>
            <person name="Bess C."/>
            <person name="Bickham C."/>
            <person name="Chaboub L."/>
            <person name="Chen D."/>
            <person name="Coyle M."/>
            <person name="Deiros D.R."/>
            <person name="Dinh H."/>
            <person name="Forbes L."/>
            <person name="Fowler G."/>
            <person name="Francisco L."/>
            <person name="Fu Q."/>
            <person name="Gubbala S."/>
            <person name="Hale W."/>
            <person name="Han Y."/>
            <person name="Hemphill L."/>
            <person name="Highlander S.K."/>
            <person name="Hirani K."/>
            <person name="Hogues M."/>
            <person name="Jackson L."/>
            <person name="Jakkamsetti A."/>
            <person name="Javaid M."/>
            <person name="Jiang H."/>
            <person name="Korchina V."/>
            <person name="Kovar C."/>
            <person name="Lara F."/>
            <person name="Lee S."/>
            <person name="Mata R."/>
            <person name="Mathew T."/>
            <person name="Moen C."/>
            <person name="Morales K."/>
            <person name="Munidasa M."/>
            <person name="Nazareth L."/>
            <person name="Ngo R."/>
            <person name="Nguyen L."/>
            <person name="Okwuonu G."/>
            <person name="Ongeri F."/>
            <person name="Patil S."/>
            <person name="Petrosino J."/>
            <person name="Pham C."/>
            <person name="Pham P."/>
            <person name="Pu L.-L."/>
            <person name="Puazo M."/>
            <person name="Raj R."/>
            <person name="Reid J."/>
            <person name="Rouhana J."/>
            <person name="Saada N."/>
            <person name="Shang Y."/>
            <person name="Simmons D."/>
            <person name="Thornton R."/>
            <person name="Warren J."/>
            <person name="Weissenberger G."/>
            <person name="Zhang J."/>
            <person name="Zhang L."/>
            <person name="Zhou C."/>
            <person name="Zhu D."/>
            <person name="Muzny D."/>
            <person name="Worley K."/>
            <person name="Gibbs R."/>
        </authorList>
    </citation>
    <scope>NUCLEOTIDE SEQUENCE [LARGE SCALE GENOMIC DNA]</scope>
    <source>
        <strain evidence="2 3">ATCC 35098</strain>
    </source>
</reference>
<dbReference type="AlphaFoldDB" id="C2CG01"/>
<evidence type="ECO:0000256" key="1">
    <source>
        <dbReference type="SAM" id="Phobius"/>
    </source>
</evidence>
<evidence type="ECO:0000313" key="3">
    <source>
        <dbReference type="Proteomes" id="UP000003744"/>
    </source>
</evidence>
<sequence length="57" mass="6860">MTPQMTETLFYFMIAFVFKMGFEDTDMERVKNISKAVVAAIAFKFIYLVYWQWQYLG</sequence>
<feature type="transmembrane region" description="Helical" evidence="1">
    <location>
        <begin position="34"/>
        <end position="53"/>
    </location>
</feature>
<keyword evidence="1" id="KW-0812">Transmembrane</keyword>
<dbReference type="HOGENOM" id="CLU_211300_0_0_9"/>
<gene>
    <name evidence="2" type="ORF">HMPREF0077_0411</name>
</gene>
<protein>
    <submittedName>
        <fullName evidence="2">Uncharacterized protein</fullName>
    </submittedName>
</protein>
<proteinExistence type="predicted"/>
<keyword evidence="1" id="KW-1133">Transmembrane helix</keyword>
<dbReference type="Proteomes" id="UP000003744">
    <property type="component" value="Unassembled WGS sequence"/>
</dbReference>
<name>C2CG01_9FIRM</name>
<accession>C2CG01</accession>
<organism evidence="2 3">
    <name type="scientific">Anaerococcus tetradius ATCC 35098</name>
    <dbReference type="NCBI Taxonomy" id="525255"/>
    <lineage>
        <taxon>Bacteria</taxon>
        <taxon>Bacillati</taxon>
        <taxon>Bacillota</taxon>
        <taxon>Tissierellia</taxon>
        <taxon>Tissierellales</taxon>
        <taxon>Peptoniphilaceae</taxon>
        <taxon>Anaerococcus</taxon>
    </lineage>
</organism>
<dbReference type="EMBL" id="ACGC01000014">
    <property type="protein sequence ID" value="EEI83529.1"/>
    <property type="molecule type" value="Genomic_DNA"/>
</dbReference>
<dbReference type="RefSeq" id="WP_004836115.1">
    <property type="nucleotide sequence ID" value="NZ_GG666295.1"/>
</dbReference>
<comment type="caution">
    <text evidence="2">The sequence shown here is derived from an EMBL/GenBank/DDBJ whole genome shotgun (WGS) entry which is preliminary data.</text>
</comment>